<dbReference type="InterPro" id="IPR019236">
    <property type="entry name" value="APP1_cat"/>
</dbReference>
<name>A0ABP0ZKW0_9ASCO</name>
<dbReference type="GeneID" id="92207437"/>
<dbReference type="Proteomes" id="UP001497383">
    <property type="component" value="Chromosome 3"/>
</dbReference>
<accession>A0ABP0ZKW0</accession>
<organism evidence="3 4">
    <name type="scientific">Lodderomyces beijingensis</name>
    <dbReference type="NCBI Taxonomy" id="1775926"/>
    <lineage>
        <taxon>Eukaryota</taxon>
        <taxon>Fungi</taxon>
        <taxon>Dikarya</taxon>
        <taxon>Ascomycota</taxon>
        <taxon>Saccharomycotina</taxon>
        <taxon>Pichiomycetes</taxon>
        <taxon>Debaryomycetaceae</taxon>
        <taxon>Candida/Lodderomyces clade</taxon>
        <taxon>Lodderomyces</taxon>
    </lineage>
</organism>
<feature type="domain" description="Phosphatidate phosphatase APP1 catalytic" evidence="2">
    <location>
        <begin position="247"/>
        <end position="396"/>
    </location>
</feature>
<dbReference type="PIRSF" id="PIRSF037464">
    <property type="entry name" value="UCP037464_APP1"/>
    <property type="match status" value="1"/>
</dbReference>
<dbReference type="InterPro" id="IPR017210">
    <property type="entry name" value="APP1"/>
</dbReference>
<proteinExistence type="predicted"/>
<keyword evidence="4" id="KW-1185">Reference proteome</keyword>
<sequence>MSRRQRLLGLAKTTRDNYIPKITTSVSSLAAGASRAFTNPGEICDDDGRVVLPKDTSIQLFPTYTRQRNNKYYVDVAGWVSAPGSLNNRRNRMILTVIRKSMRQKDGQFANQEIERLEHDSSLNQEVFNPNSPSASDADAESIGSSESDQSSFVSIEGSPNSEDKMKERIAAFFAKSIPNTQLRISVGSESSVARINDAYIFTDETGHFATTIEVDYKPSVVSASSTMAETVFAFQDVMIYPSTGLGVISDIDDTVKITGVTGDKRLMLRNLLVEDFETWNIPPIVNWYASLYKRKDVNFFYVSNSPWQLFNSINLYFKLVGLPSGSIHLKKWVGNIISSLLEPSQSRKKRALNRILEDFPEKKFICIGDSGEQDLEAYVDLARAFPNQVLSINIRYVENSFSDDDDQRIYKELMRLIAKKRMAATMASNATSNTNTDNTDNNTTTAVANNAPVAIAPDLETNSAEPEREIMQNLIDLDGPAVKPKRKAPPMVPKKPMSLRSPSLDGKLGSPTPSLVSDLANSVEIPNGSRPSSSNIASDGHWMEGENLPPLPPRRPRSSMMRPRMEQSYEDELDEICNSPGFMDLEETDKKGAQWIRRIIIAIHALKNTNTKINIFMDTDAEFFSDSSAHIEEILRVN</sequence>
<feature type="compositionally biased region" description="Polar residues" evidence="1">
    <location>
        <begin position="122"/>
        <end position="135"/>
    </location>
</feature>
<dbReference type="Pfam" id="PF09949">
    <property type="entry name" value="APP1_cat"/>
    <property type="match status" value="1"/>
</dbReference>
<evidence type="ECO:0000256" key="1">
    <source>
        <dbReference type="SAM" id="MobiDB-lite"/>
    </source>
</evidence>
<feature type="region of interest" description="Disordered" evidence="1">
    <location>
        <begin position="120"/>
        <end position="162"/>
    </location>
</feature>
<feature type="region of interest" description="Disordered" evidence="1">
    <location>
        <begin position="481"/>
        <end position="564"/>
    </location>
</feature>
<evidence type="ECO:0000259" key="2">
    <source>
        <dbReference type="Pfam" id="PF09949"/>
    </source>
</evidence>
<dbReference type="EMBL" id="OZ022407">
    <property type="protein sequence ID" value="CAK9437863.1"/>
    <property type="molecule type" value="Genomic_DNA"/>
</dbReference>
<evidence type="ECO:0000313" key="3">
    <source>
        <dbReference type="EMBL" id="CAK9437863.1"/>
    </source>
</evidence>
<dbReference type="InterPro" id="IPR052935">
    <property type="entry name" value="Mg2+_PAP"/>
</dbReference>
<dbReference type="PANTHER" id="PTHR28208:SF3">
    <property type="entry name" value="PHOSPHATIDATE PHOSPHATASE APP1"/>
    <property type="match status" value="1"/>
</dbReference>
<evidence type="ECO:0000313" key="4">
    <source>
        <dbReference type="Proteomes" id="UP001497383"/>
    </source>
</evidence>
<dbReference type="PANTHER" id="PTHR28208">
    <property type="entry name" value="PHOSPHATIDATE PHOSPHATASE APP1"/>
    <property type="match status" value="1"/>
</dbReference>
<reference evidence="3 4" key="1">
    <citation type="submission" date="2024-03" db="EMBL/GenBank/DDBJ databases">
        <authorList>
            <person name="Brejova B."/>
        </authorList>
    </citation>
    <scope>NUCLEOTIDE SEQUENCE [LARGE SCALE GENOMIC DNA]</scope>
    <source>
        <strain evidence="3 4">CBS 14171</strain>
    </source>
</reference>
<dbReference type="RefSeq" id="XP_066829179.1">
    <property type="nucleotide sequence ID" value="XM_066972219.1"/>
</dbReference>
<feature type="compositionally biased region" description="Low complexity" evidence="1">
    <location>
        <begin position="142"/>
        <end position="152"/>
    </location>
</feature>
<gene>
    <name evidence="3" type="ORF">LODBEIA_P22410</name>
</gene>
<protein>
    <recommendedName>
        <fullName evidence="2">Phosphatidate phosphatase APP1 catalytic domain-containing protein</fullName>
    </recommendedName>
</protein>